<dbReference type="GO" id="GO:0008484">
    <property type="term" value="F:sulfuric ester hydrolase activity"/>
    <property type="evidence" value="ECO:0007669"/>
    <property type="project" value="InterPro"/>
</dbReference>
<dbReference type="OrthoDB" id="103349at2759"/>
<dbReference type="SUPFAM" id="SSF53649">
    <property type="entry name" value="Alkaline phosphatase-like"/>
    <property type="match status" value="1"/>
</dbReference>
<gene>
    <name evidence="8" type="primary">100120225</name>
</gene>
<dbReference type="KEGG" id="nvi:100120225"/>
<evidence type="ECO:0000256" key="6">
    <source>
        <dbReference type="ARBA" id="ARBA00023180"/>
    </source>
</evidence>
<dbReference type="EnsemblMetazoa" id="XM_001603836">
    <property type="protein sequence ID" value="XP_001603886"/>
    <property type="gene ID" value="LOC100120225"/>
</dbReference>
<organism evidence="8 9">
    <name type="scientific">Nasonia vitripennis</name>
    <name type="common">Parasitic wasp</name>
    <dbReference type="NCBI Taxonomy" id="7425"/>
    <lineage>
        <taxon>Eukaryota</taxon>
        <taxon>Metazoa</taxon>
        <taxon>Ecdysozoa</taxon>
        <taxon>Arthropoda</taxon>
        <taxon>Hexapoda</taxon>
        <taxon>Insecta</taxon>
        <taxon>Pterygota</taxon>
        <taxon>Neoptera</taxon>
        <taxon>Endopterygota</taxon>
        <taxon>Hymenoptera</taxon>
        <taxon>Apocrita</taxon>
        <taxon>Proctotrupomorpha</taxon>
        <taxon>Chalcidoidea</taxon>
        <taxon>Pteromalidae</taxon>
        <taxon>Pteromalinae</taxon>
        <taxon>Nasonia</taxon>
    </lineage>
</organism>
<dbReference type="InterPro" id="IPR000917">
    <property type="entry name" value="Sulfatase_N"/>
</dbReference>
<evidence type="ECO:0000313" key="9">
    <source>
        <dbReference type="Proteomes" id="UP000002358"/>
    </source>
</evidence>
<dbReference type="AlphaFoldDB" id="A0A7M7G8Y1"/>
<dbReference type="Gene3D" id="3.30.1120.10">
    <property type="match status" value="1"/>
</dbReference>
<keyword evidence="6" id="KW-0325">Glycoprotein</keyword>
<sequence>MQLPYKFMMILGGVAIVCFLGYGTLAWGKAIPLPPHIVIILADDMGWNDVSFHGANEIPTPNIDALAYNGVILNKYYTMPICTPSRSALMTGRYPIRDGMQGTPMRPAEPRGIPLNVSLMPEQMRRLGYETRLVGKWHLGYTTEDYTPVRRGFDTFFGYYNGFISYYDYWIGWNDTNEVTGYDLHRDESDSFELAHSSEYFTDLITDEAEKIIRNNKNAKPLFLEISHLAVHAGSKVHDDPLEVRRTDDVNASFPYIEDYQHRKYAGMMAALDESVGRVVKALKEAEMLENSIIIFMSDNGAPTVGLYNNTGSNYPMRGIKGGMFEGAARAAACIFSPLIKAHSRVSEELMHIVDWLPTLYTAAGGNPMDLQSQFDGALPLDGVSQWSSIVAGGPSSRQSLLVNIDEAQGFEAAIIGRHKLVKGMTKEDGYYGNSGNDPSFPAYNVKKVLSSTAGASIGKLAGFASPSARRALWLRQKSVITCKPFTSAANCSGTCLFDLSKDPCETRDLSSKLPLIVKKLESFLGEYRRVLMPQTNSPQDACGLPKYFNGVYMPWRTIEFDNVFGLTNSTTCHRPLNNSI</sequence>
<dbReference type="Proteomes" id="UP000002358">
    <property type="component" value="Chromosome 2"/>
</dbReference>
<keyword evidence="4" id="KW-0378">Hydrolase</keyword>
<dbReference type="PROSITE" id="PS00523">
    <property type="entry name" value="SULFATASE_1"/>
    <property type="match status" value="1"/>
</dbReference>
<comment type="cofactor">
    <cofactor evidence="1">
        <name>Ca(2+)</name>
        <dbReference type="ChEBI" id="CHEBI:29108"/>
    </cofactor>
</comment>
<evidence type="ECO:0000256" key="4">
    <source>
        <dbReference type="ARBA" id="ARBA00022801"/>
    </source>
</evidence>
<dbReference type="InterPro" id="IPR047115">
    <property type="entry name" value="ARSB"/>
</dbReference>
<dbReference type="Pfam" id="PF00884">
    <property type="entry name" value="Sulfatase"/>
    <property type="match status" value="1"/>
</dbReference>
<evidence type="ECO:0000256" key="3">
    <source>
        <dbReference type="ARBA" id="ARBA00022723"/>
    </source>
</evidence>
<reference evidence="8" key="1">
    <citation type="submission" date="2021-01" db="UniProtKB">
        <authorList>
            <consortium name="EnsemblMetazoa"/>
        </authorList>
    </citation>
    <scope>IDENTIFICATION</scope>
</reference>
<comment type="similarity">
    <text evidence="2">Belongs to the sulfatase family.</text>
</comment>
<evidence type="ECO:0000313" key="8">
    <source>
        <dbReference type="EnsemblMetazoa" id="XP_001603886"/>
    </source>
</evidence>
<evidence type="ECO:0000256" key="5">
    <source>
        <dbReference type="ARBA" id="ARBA00022837"/>
    </source>
</evidence>
<dbReference type="SMR" id="A0A7M7G8Y1"/>
<dbReference type="InterPro" id="IPR024607">
    <property type="entry name" value="Sulfatase_CS"/>
</dbReference>
<evidence type="ECO:0000259" key="7">
    <source>
        <dbReference type="Pfam" id="PF00884"/>
    </source>
</evidence>
<dbReference type="InterPro" id="IPR017850">
    <property type="entry name" value="Alkaline_phosphatase_core_sf"/>
</dbReference>
<dbReference type="Gene3D" id="3.40.720.10">
    <property type="entry name" value="Alkaline Phosphatase, subunit A"/>
    <property type="match status" value="1"/>
</dbReference>
<dbReference type="GO" id="GO:0046872">
    <property type="term" value="F:metal ion binding"/>
    <property type="evidence" value="ECO:0007669"/>
    <property type="project" value="UniProtKB-KW"/>
</dbReference>
<proteinExistence type="inferred from homology"/>
<keyword evidence="3" id="KW-0479">Metal-binding</keyword>
<keyword evidence="5" id="KW-0106">Calcium</keyword>
<dbReference type="PROSITE" id="PS00149">
    <property type="entry name" value="SULFATASE_2"/>
    <property type="match status" value="1"/>
</dbReference>
<feature type="domain" description="Sulfatase N-terminal" evidence="7">
    <location>
        <begin position="35"/>
        <end position="365"/>
    </location>
</feature>
<dbReference type="PANTHER" id="PTHR10342">
    <property type="entry name" value="ARYLSULFATASE"/>
    <property type="match status" value="1"/>
</dbReference>
<dbReference type="PANTHER" id="PTHR10342:SF264">
    <property type="entry name" value="MIP05773P-RELATED"/>
    <property type="match status" value="1"/>
</dbReference>
<keyword evidence="9" id="KW-1185">Reference proteome</keyword>
<evidence type="ECO:0000256" key="2">
    <source>
        <dbReference type="ARBA" id="ARBA00008779"/>
    </source>
</evidence>
<accession>A0A7M7G8Y1</accession>
<name>A0A7M7G8Y1_NASVI</name>
<evidence type="ECO:0000256" key="1">
    <source>
        <dbReference type="ARBA" id="ARBA00001913"/>
    </source>
</evidence>
<protein>
    <recommendedName>
        <fullName evidence="7">Sulfatase N-terminal domain-containing protein</fullName>
    </recommendedName>
</protein>
<dbReference type="OMA" id="HIENAER"/>
<dbReference type="CDD" id="cd16029">
    <property type="entry name" value="4-S"/>
    <property type="match status" value="1"/>
</dbReference>
<dbReference type="InParanoid" id="A0A7M7G8Y1"/>